<organism evidence="1 2">
    <name type="scientific">Christiangramia sabulilitoris</name>
    <dbReference type="NCBI Taxonomy" id="2583991"/>
    <lineage>
        <taxon>Bacteria</taxon>
        <taxon>Pseudomonadati</taxon>
        <taxon>Bacteroidota</taxon>
        <taxon>Flavobacteriia</taxon>
        <taxon>Flavobacteriales</taxon>
        <taxon>Flavobacteriaceae</taxon>
        <taxon>Christiangramia</taxon>
    </lineage>
</organism>
<protein>
    <recommendedName>
        <fullName evidence="3">Amidohydrolase family protein</fullName>
    </recommendedName>
</protein>
<dbReference type="Gene3D" id="3.20.20.140">
    <property type="entry name" value="Metal-dependent hydrolases"/>
    <property type="match status" value="1"/>
</dbReference>
<dbReference type="Proteomes" id="UP000315131">
    <property type="component" value="Unassembled WGS sequence"/>
</dbReference>
<dbReference type="SUPFAM" id="SSF51338">
    <property type="entry name" value="Composite domain of metallo-dependent hydrolases"/>
    <property type="match status" value="1"/>
</dbReference>
<accession>A0A550HXC7</accession>
<comment type="caution">
    <text evidence="1">The sequence shown here is derived from an EMBL/GenBank/DDBJ whole genome shotgun (WGS) entry which is preliminary data.</text>
</comment>
<proteinExistence type="predicted"/>
<dbReference type="GO" id="GO:0016810">
    <property type="term" value="F:hydrolase activity, acting on carbon-nitrogen (but not peptide) bonds"/>
    <property type="evidence" value="ECO:0007669"/>
    <property type="project" value="InterPro"/>
</dbReference>
<evidence type="ECO:0000313" key="1">
    <source>
        <dbReference type="EMBL" id="TRO63346.1"/>
    </source>
</evidence>
<dbReference type="OrthoDB" id="9815657at2"/>
<dbReference type="InterPro" id="IPR011059">
    <property type="entry name" value="Metal-dep_hydrolase_composite"/>
</dbReference>
<sequence length="59" mass="6604">MQIPQDAEIIDLSDYLVLPGLIDAHSHVLFDQEIKDDFSEHSITTLVLESDALRALRGV</sequence>
<evidence type="ECO:0000313" key="2">
    <source>
        <dbReference type="Proteomes" id="UP000315131"/>
    </source>
</evidence>
<evidence type="ECO:0008006" key="3">
    <source>
        <dbReference type="Google" id="ProtNLM"/>
    </source>
</evidence>
<dbReference type="RefSeq" id="WP_143411787.1">
    <property type="nucleotide sequence ID" value="NZ_VHSF01000004.1"/>
</dbReference>
<reference evidence="1 2" key="1">
    <citation type="submission" date="2019-06" db="EMBL/GenBank/DDBJ databases">
        <title>Gramella sabulilitoris sp. nov., isolated from a marine sand.</title>
        <authorList>
            <person name="Yoon J.-H."/>
        </authorList>
    </citation>
    <scope>NUCLEOTIDE SEQUENCE [LARGE SCALE GENOMIC DNA]</scope>
    <source>
        <strain evidence="1 2">HSMS-1</strain>
    </source>
</reference>
<name>A0A550HXC7_9FLAO</name>
<gene>
    <name evidence="1" type="ORF">FGM01_13860</name>
</gene>
<dbReference type="EMBL" id="VHSF01000004">
    <property type="protein sequence ID" value="TRO63346.1"/>
    <property type="molecule type" value="Genomic_DNA"/>
</dbReference>
<dbReference type="Gene3D" id="2.30.40.10">
    <property type="entry name" value="Urease, subunit C, domain 1"/>
    <property type="match status" value="1"/>
</dbReference>
<dbReference type="AlphaFoldDB" id="A0A550HXC7"/>
<keyword evidence="2" id="KW-1185">Reference proteome</keyword>